<accession>A0A1Y1ZRT2</accession>
<dbReference type="Proteomes" id="UP000193144">
    <property type="component" value="Unassembled WGS sequence"/>
</dbReference>
<reference evidence="8 9" key="1">
    <citation type="submission" date="2016-07" db="EMBL/GenBank/DDBJ databases">
        <title>Pervasive Adenine N6-methylation of Active Genes in Fungi.</title>
        <authorList>
            <consortium name="DOE Joint Genome Institute"/>
            <person name="Mondo S.J."/>
            <person name="Dannebaum R.O."/>
            <person name="Kuo R.C."/>
            <person name="Labutti K."/>
            <person name="Haridas S."/>
            <person name="Kuo A."/>
            <person name="Salamov A."/>
            <person name="Ahrendt S.R."/>
            <person name="Lipzen A."/>
            <person name="Sullivan W."/>
            <person name="Andreopoulos W.B."/>
            <person name="Clum A."/>
            <person name="Lindquist E."/>
            <person name="Daum C."/>
            <person name="Ramamoorthy G.K."/>
            <person name="Gryganskyi A."/>
            <person name="Culley D."/>
            <person name="Magnuson J.K."/>
            <person name="James T.Y."/>
            <person name="O'Malley M.A."/>
            <person name="Stajich J.E."/>
            <person name="Spatafora J.W."/>
            <person name="Visel A."/>
            <person name="Grigoriev I.V."/>
        </authorList>
    </citation>
    <scope>NUCLEOTIDE SEQUENCE [LARGE SCALE GENOMIC DNA]</scope>
    <source>
        <strain evidence="8 9">CBS 115471</strain>
    </source>
</reference>
<organism evidence="8 9">
    <name type="scientific">Clohesyomyces aquaticus</name>
    <dbReference type="NCBI Taxonomy" id="1231657"/>
    <lineage>
        <taxon>Eukaryota</taxon>
        <taxon>Fungi</taxon>
        <taxon>Dikarya</taxon>
        <taxon>Ascomycota</taxon>
        <taxon>Pezizomycotina</taxon>
        <taxon>Dothideomycetes</taxon>
        <taxon>Pleosporomycetidae</taxon>
        <taxon>Pleosporales</taxon>
        <taxon>Lindgomycetaceae</taxon>
        <taxon>Clohesyomyces</taxon>
    </lineage>
</organism>
<dbReference type="STRING" id="1231657.A0A1Y1ZRT2"/>
<dbReference type="InterPro" id="IPR050386">
    <property type="entry name" value="Glycosyl_hydrolase_5"/>
</dbReference>
<comment type="caution">
    <text evidence="8">The sequence shown here is derived from an EMBL/GenBank/DDBJ whole genome shotgun (WGS) entry which is preliminary data.</text>
</comment>
<dbReference type="SUPFAM" id="SSF51445">
    <property type="entry name" value="(Trans)glycosidases"/>
    <property type="match status" value="1"/>
</dbReference>
<name>A0A1Y1ZRT2_9PLEO</name>
<dbReference type="Pfam" id="PF00150">
    <property type="entry name" value="Cellulase"/>
    <property type="match status" value="1"/>
</dbReference>
<dbReference type="AlphaFoldDB" id="A0A1Y1ZRT2"/>
<evidence type="ECO:0000313" key="9">
    <source>
        <dbReference type="Proteomes" id="UP000193144"/>
    </source>
</evidence>
<dbReference type="EMBL" id="MCFA01000050">
    <property type="protein sequence ID" value="ORY12515.1"/>
    <property type="molecule type" value="Genomic_DNA"/>
</dbReference>
<evidence type="ECO:0000256" key="6">
    <source>
        <dbReference type="SAM" id="MobiDB-lite"/>
    </source>
</evidence>
<feature type="region of interest" description="Disordered" evidence="6">
    <location>
        <begin position="16"/>
        <end position="46"/>
    </location>
</feature>
<gene>
    <name evidence="8" type="ORF">BCR34DRAFT_482507</name>
</gene>
<evidence type="ECO:0000256" key="3">
    <source>
        <dbReference type="ARBA" id="ARBA00023295"/>
    </source>
</evidence>
<dbReference type="Gene3D" id="3.20.20.80">
    <property type="entry name" value="Glycosidases"/>
    <property type="match status" value="1"/>
</dbReference>
<dbReference type="FunFam" id="3.20.20.80:FF:000100">
    <property type="entry name" value="Glycoside hydrolase superfamily"/>
    <property type="match status" value="1"/>
</dbReference>
<dbReference type="GO" id="GO:0046557">
    <property type="term" value="F:glucan endo-1,6-beta-glucosidase activity"/>
    <property type="evidence" value="ECO:0007669"/>
    <property type="project" value="TreeGrafter"/>
</dbReference>
<dbReference type="OrthoDB" id="1887033at2759"/>
<sequence length="544" mass="60522">MKGLLKKAKAEFQGILDPDSRANLPPAQQPQHQNQESGLPGMANDQPSSIGPVTSLDIIRYRYHHGTNLGSVYVLERWLRNSMFPADACGSSELEAVKAWVAKIGVDETRQKFEAFWKSVVTDEDLTWLVNEAKITSIRLPIGYFDLNPSLVENTPFAPYAAVYSSAWNTIRDLIVRLRSKGIGTLIDLHALPGGANGNEHSGTNSGKAELWGSATNRELGVRCCQFLAQEISHGLEGVIGIQVVNEADWGSERMYDWYDDCINAVSNIDPTIPIIISDGWDLCRAVEFSLSRNVAISAQPKCPVIIDTHYYWAYTGEDKAKSPQQIIAEVGQKMGELDGREGSVIDRGAVQAIVGEYSCVLSEDSWQKRGDTPKEDLVKAFGNAQSRKYQYRSGGSFFWTWKMDWFPGGEWGFQAQTANAAITSHPSYSAPSTDIPGLLAKSQSRREERMYAAVNQHVAYWDHLAPNTPCEHWRYENGWKVGYADACNFFAGGSGVRDGNKIGNLEIWVLKRIRESGMRGNFVWEFEQGLRRGIADFYGLVGV</sequence>
<feature type="domain" description="Glycoside hydrolase family 5" evidence="7">
    <location>
        <begin position="111"/>
        <end position="363"/>
    </location>
</feature>
<evidence type="ECO:0000259" key="7">
    <source>
        <dbReference type="Pfam" id="PF00150"/>
    </source>
</evidence>
<dbReference type="PANTHER" id="PTHR31297">
    <property type="entry name" value="GLUCAN ENDO-1,6-BETA-GLUCOSIDASE B"/>
    <property type="match status" value="1"/>
</dbReference>
<evidence type="ECO:0000256" key="5">
    <source>
        <dbReference type="RuleBase" id="RU361153"/>
    </source>
</evidence>
<keyword evidence="4" id="KW-0961">Cell wall biogenesis/degradation</keyword>
<dbReference type="GO" id="GO:0009986">
    <property type="term" value="C:cell surface"/>
    <property type="evidence" value="ECO:0007669"/>
    <property type="project" value="TreeGrafter"/>
</dbReference>
<dbReference type="PANTHER" id="PTHR31297:SF43">
    <property type="entry name" value="GLUCAN 1,3-BETA-GLUCOSIDASE 3"/>
    <property type="match status" value="1"/>
</dbReference>
<comment type="similarity">
    <text evidence="1 5">Belongs to the glycosyl hydrolase 5 (cellulase A) family.</text>
</comment>
<dbReference type="InterPro" id="IPR001547">
    <property type="entry name" value="Glyco_hydro_5"/>
</dbReference>
<dbReference type="GO" id="GO:0005576">
    <property type="term" value="C:extracellular region"/>
    <property type="evidence" value="ECO:0007669"/>
    <property type="project" value="TreeGrafter"/>
</dbReference>
<evidence type="ECO:0000256" key="4">
    <source>
        <dbReference type="ARBA" id="ARBA00023316"/>
    </source>
</evidence>
<keyword evidence="2 5" id="KW-0378">Hydrolase</keyword>
<keyword evidence="9" id="KW-1185">Reference proteome</keyword>
<evidence type="ECO:0000313" key="8">
    <source>
        <dbReference type="EMBL" id="ORY12515.1"/>
    </source>
</evidence>
<proteinExistence type="inferred from homology"/>
<evidence type="ECO:0000256" key="1">
    <source>
        <dbReference type="ARBA" id="ARBA00005641"/>
    </source>
</evidence>
<dbReference type="GO" id="GO:0071555">
    <property type="term" value="P:cell wall organization"/>
    <property type="evidence" value="ECO:0007669"/>
    <property type="project" value="UniProtKB-KW"/>
</dbReference>
<dbReference type="GO" id="GO:0005737">
    <property type="term" value="C:cytoplasm"/>
    <property type="evidence" value="ECO:0007669"/>
    <property type="project" value="UniProtKB-ARBA"/>
</dbReference>
<dbReference type="GO" id="GO:0009251">
    <property type="term" value="P:glucan catabolic process"/>
    <property type="evidence" value="ECO:0007669"/>
    <property type="project" value="TreeGrafter"/>
</dbReference>
<evidence type="ECO:0000256" key="2">
    <source>
        <dbReference type="ARBA" id="ARBA00022801"/>
    </source>
</evidence>
<dbReference type="InterPro" id="IPR017853">
    <property type="entry name" value="GH"/>
</dbReference>
<keyword evidence="3 5" id="KW-0326">Glycosidase</keyword>
<protein>
    <submittedName>
        <fullName evidence="8">Glycoside hydrolase superfamily</fullName>
    </submittedName>
</protein>